<dbReference type="InterPro" id="IPR007484">
    <property type="entry name" value="Peptidase_M28"/>
</dbReference>
<sequence length="276" mass="30988">MDKYQVLSKISRANLERDVKDLATRWPTRHTLSKHHPAIVAYLSGKFKALGYPPKRHVYEQAGKSLSNVIAQKPGGSGAPILLCAHFDSRQEDLHAPEAPAPGADDNATGVAVLFEVARVLKDTPLRVPLRFALFSGEEQNLWGSTAYAAECKQRGEKLTLVFNLDEVGYPDTEKHLFLDRDERGRPENNAASAKLITRLEWLARNVVKVPTRIDPAEASDYIPFEAQGYTITGLYEGEYRYPHYHKSTDTPDKVDFGYVKDMARLTVAFLLDYAR</sequence>
<keyword evidence="3" id="KW-1185">Reference proteome</keyword>
<dbReference type="GO" id="GO:0004180">
    <property type="term" value="F:carboxypeptidase activity"/>
    <property type="evidence" value="ECO:0007669"/>
    <property type="project" value="UniProtKB-KW"/>
</dbReference>
<comment type="caution">
    <text evidence="2">The sequence shown here is derived from an EMBL/GenBank/DDBJ whole genome shotgun (WGS) entry which is preliminary data.</text>
</comment>
<proteinExistence type="predicted"/>
<dbReference type="SUPFAM" id="SSF53187">
    <property type="entry name" value="Zn-dependent exopeptidases"/>
    <property type="match status" value="1"/>
</dbReference>
<dbReference type="Proteomes" id="UP000520814">
    <property type="component" value="Unassembled WGS sequence"/>
</dbReference>
<dbReference type="Gene3D" id="3.40.630.10">
    <property type="entry name" value="Zn peptidases"/>
    <property type="match status" value="1"/>
</dbReference>
<dbReference type="InterPro" id="IPR045175">
    <property type="entry name" value="M28_fam"/>
</dbReference>
<dbReference type="EMBL" id="JACHGW010000006">
    <property type="protein sequence ID" value="MBB6053362.1"/>
    <property type="molecule type" value="Genomic_DNA"/>
</dbReference>
<keyword evidence="2" id="KW-0645">Protease</keyword>
<evidence type="ECO:0000313" key="2">
    <source>
        <dbReference type="EMBL" id="MBB6053362.1"/>
    </source>
</evidence>
<dbReference type="GO" id="GO:0006508">
    <property type="term" value="P:proteolysis"/>
    <property type="evidence" value="ECO:0007669"/>
    <property type="project" value="InterPro"/>
</dbReference>
<keyword evidence="2" id="KW-0121">Carboxypeptidase</keyword>
<organism evidence="2 3">
    <name type="scientific">Armatimonas rosea</name>
    <dbReference type="NCBI Taxonomy" id="685828"/>
    <lineage>
        <taxon>Bacteria</taxon>
        <taxon>Bacillati</taxon>
        <taxon>Armatimonadota</taxon>
        <taxon>Armatimonadia</taxon>
        <taxon>Armatimonadales</taxon>
        <taxon>Armatimonadaceae</taxon>
        <taxon>Armatimonas</taxon>
    </lineage>
</organism>
<dbReference type="Pfam" id="PF04389">
    <property type="entry name" value="Peptidase_M28"/>
    <property type="match status" value="1"/>
</dbReference>
<dbReference type="PANTHER" id="PTHR12147:SF26">
    <property type="entry name" value="PEPTIDASE M28 DOMAIN-CONTAINING PROTEIN"/>
    <property type="match status" value="1"/>
</dbReference>
<evidence type="ECO:0000259" key="1">
    <source>
        <dbReference type="Pfam" id="PF04389"/>
    </source>
</evidence>
<dbReference type="AlphaFoldDB" id="A0A7W9SV25"/>
<evidence type="ECO:0000313" key="3">
    <source>
        <dbReference type="Proteomes" id="UP000520814"/>
    </source>
</evidence>
<dbReference type="PANTHER" id="PTHR12147">
    <property type="entry name" value="METALLOPEPTIDASE M28 FAMILY MEMBER"/>
    <property type="match status" value="1"/>
</dbReference>
<dbReference type="RefSeq" id="WP_184203456.1">
    <property type="nucleotide sequence ID" value="NZ_JACHGW010000006.1"/>
</dbReference>
<protein>
    <submittedName>
        <fullName evidence="2">Zn-dependent M28 family amino/carboxypeptidase</fullName>
    </submittedName>
</protein>
<gene>
    <name evidence="2" type="ORF">HNQ39_005196</name>
</gene>
<accession>A0A7W9SV25</accession>
<keyword evidence="2" id="KW-0378">Hydrolase</keyword>
<name>A0A7W9SV25_ARMRO</name>
<reference evidence="2 3" key="1">
    <citation type="submission" date="2020-08" db="EMBL/GenBank/DDBJ databases">
        <title>Genomic Encyclopedia of Type Strains, Phase IV (KMG-IV): sequencing the most valuable type-strain genomes for metagenomic binning, comparative biology and taxonomic classification.</title>
        <authorList>
            <person name="Goeker M."/>
        </authorList>
    </citation>
    <scope>NUCLEOTIDE SEQUENCE [LARGE SCALE GENOMIC DNA]</scope>
    <source>
        <strain evidence="2 3">DSM 23562</strain>
    </source>
</reference>
<dbReference type="GO" id="GO:0008235">
    <property type="term" value="F:metalloexopeptidase activity"/>
    <property type="evidence" value="ECO:0007669"/>
    <property type="project" value="InterPro"/>
</dbReference>
<feature type="domain" description="Peptidase M28" evidence="1">
    <location>
        <begin position="68"/>
        <end position="270"/>
    </location>
</feature>